<accession>A0A0D1WP79</accession>
<organism evidence="2 3">
    <name type="scientific">Exophiala sideris</name>
    <dbReference type="NCBI Taxonomy" id="1016849"/>
    <lineage>
        <taxon>Eukaryota</taxon>
        <taxon>Fungi</taxon>
        <taxon>Dikarya</taxon>
        <taxon>Ascomycota</taxon>
        <taxon>Pezizomycotina</taxon>
        <taxon>Eurotiomycetes</taxon>
        <taxon>Chaetothyriomycetidae</taxon>
        <taxon>Chaetothyriales</taxon>
        <taxon>Herpotrichiellaceae</taxon>
        <taxon>Exophiala</taxon>
    </lineage>
</organism>
<dbReference type="AlphaFoldDB" id="A0A0D1WP79"/>
<sequence>MSGNISSTDWVHQSSYSNIDSNMKQEQVHVVVAPVPATADDRMVEDDSQPPTNYERLWRLADTWWLGEIVTWFISLLALLGIIILLRVHQDHPNPYSLIRPWHMTVRGKQYHYQIHLTVNSCLSIFATIFKATLAVPVAAALGQLK</sequence>
<keyword evidence="1" id="KW-0472">Membrane</keyword>
<reference evidence="2 3" key="1">
    <citation type="submission" date="2015-01" db="EMBL/GenBank/DDBJ databases">
        <title>The Genome Sequence of Exophiala sideris CBS121828.</title>
        <authorList>
            <consortium name="The Broad Institute Genomics Platform"/>
            <person name="Cuomo C."/>
            <person name="de Hoog S."/>
            <person name="Gorbushina A."/>
            <person name="Stielow B."/>
            <person name="Teixiera M."/>
            <person name="Abouelleil A."/>
            <person name="Chapman S.B."/>
            <person name="Priest M."/>
            <person name="Young S.K."/>
            <person name="Wortman J."/>
            <person name="Nusbaum C."/>
            <person name="Birren B."/>
        </authorList>
    </citation>
    <scope>NUCLEOTIDE SEQUENCE [LARGE SCALE GENOMIC DNA]</scope>
    <source>
        <strain evidence="2 3">CBS 121828</strain>
    </source>
</reference>
<evidence type="ECO:0000313" key="2">
    <source>
        <dbReference type="EMBL" id="KIV76896.1"/>
    </source>
</evidence>
<proteinExistence type="predicted"/>
<dbReference type="HOGENOM" id="CLU_1777464_0_0_1"/>
<feature type="transmembrane region" description="Helical" evidence="1">
    <location>
        <begin position="64"/>
        <end position="86"/>
    </location>
</feature>
<gene>
    <name evidence="2" type="ORF">PV11_08746</name>
</gene>
<dbReference type="EMBL" id="KN846954">
    <property type="protein sequence ID" value="KIV76896.1"/>
    <property type="molecule type" value="Genomic_DNA"/>
</dbReference>
<keyword evidence="1" id="KW-0812">Transmembrane</keyword>
<name>A0A0D1WP79_9EURO</name>
<dbReference type="Proteomes" id="UP000053599">
    <property type="component" value="Unassembled WGS sequence"/>
</dbReference>
<keyword evidence="1" id="KW-1133">Transmembrane helix</keyword>
<protein>
    <submittedName>
        <fullName evidence="2">Uncharacterized protein</fullName>
    </submittedName>
</protein>
<evidence type="ECO:0000313" key="3">
    <source>
        <dbReference type="Proteomes" id="UP000053599"/>
    </source>
</evidence>
<evidence type="ECO:0000256" key="1">
    <source>
        <dbReference type="SAM" id="Phobius"/>
    </source>
</evidence>
<dbReference type="STRING" id="1016849.A0A0D1WP79"/>